<reference evidence="1" key="1">
    <citation type="submission" date="2022-04" db="EMBL/GenBank/DDBJ databases">
        <title>Carnegiea gigantea Genome sequencing and assembly v2.</title>
        <authorList>
            <person name="Copetti D."/>
            <person name="Sanderson M.J."/>
            <person name="Burquez A."/>
            <person name="Wojciechowski M.F."/>
        </authorList>
    </citation>
    <scope>NUCLEOTIDE SEQUENCE</scope>
    <source>
        <strain evidence="1">SGP5-SGP5p</strain>
        <tissue evidence="1">Aerial part</tissue>
    </source>
</reference>
<comment type="caution">
    <text evidence="1">The sequence shown here is derived from an EMBL/GenBank/DDBJ whole genome shotgun (WGS) entry which is preliminary data.</text>
</comment>
<evidence type="ECO:0000313" key="2">
    <source>
        <dbReference type="Proteomes" id="UP001153076"/>
    </source>
</evidence>
<proteinExistence type="predicted"/>
<sequence>MVNNLIYFAFGINTLVIGNSNPYLRLISVSSACVMVSASVQLVRPFYKNGRRCGGIFCRHIGVRTSDAIFTLRQVKEPIIQSLMPHKSAVVRKDRIVLLRIRSALVYLETQLVFRNFPRALLMCIVVALVANLLQSAPSSTSKWTTFPSHQWLVLVTAILEKVNKNLVLTSSTLEEAGDTTVSCQKKLLVQYPIAVFEKVIDSCCWESRIFFKHDLQPYDLLSALKQGACKCGRCGAVFCRHRGVQTYCAIFTLRQVKEPVLRSLKPQKSPAVQKDRSVLLLIR</sequence>
<organism evidence="1 2">
    <name type="scientific">Carnegiea gigantea</name>
    <dbReference type="NCBI Taxonomy" id="171969"/>
    <lineage>
        <taxon>Eukaryota</taxon>
        <taxon>Viridiplantae</taxon>
        <taxon>Streptophyta</taxon>
        <taxon>Embryophyta</taxon>
        <taxon>Tracheophyta</taxon>
        <taxon>Spermatophyta</taxon>
        <taxon>Magnoliopsida</taxon>
        <taxon>eudicotyledons</taxon>
        <taxon>Gunneridae</taxon>
        <taxon>Pentapetalae</taxon>
        <taxon>Caryophyllales</taxon>
        <taxon>Cactineae</taxon>
        <taxon>Cactaceae</taxon>
        <taxon>Cactoideae</taxon>
        <taxon>Echinocereeae</taxon>
        <taxon>Carnegiea</taxon>
    </lineage>
</organism>
<dbReference type="AlphaFoldDB" id="A0A9Q1QIT9"/>
<gene>
    <name evidence="1" type="ORF">Cgig2_030869</name>
</gene>
<name>A0A9Q1QIT9_9CARY</name>
<dbReference type="EMBL" id="JAKOGI010000126">
    <property type="protein sequence ID" value="KAJ8443101.1"/>
    <property type="molecule type" value="Genomic_DNA"/>
</dbReference>
<keyword evidence="2" id="KW-1185">Reference proteome</keyword>
<accession>A0A9Q1QIT9</accession>
<protein>
    <submittedName>
        <fullName evidence="1">Uncharacterized protein</fullName>
    </submittedName>
</protein>
<dbReference type="Proteomes" id="UP001153076">
    <property type="component" value="Unassembled WGS sequence"/>
</dbReference>
<evidence type="ECO:0000313" key="1">
    <source>
        <dbReference type="EMBL" id="KAJ8443101.1"/>
    </source>
</evidence>